<feature type="domain" description="Haemolysin-type calcium binding-related" evidence="5">
    <location>
        <begin position="1804"/>
        <end position="1844"/>
    </location>
</feature>
<dbReference type="InterPro" id="IPR011049">
    <property type="entry name" value="Serralysin-like_metalloprot_C"/>
</dbReference>
<feature type="domain" description="Haemolysin-type calcium binding-related" evidence="5">
    <location>
        <begin position="1505"/>
        <end position="1546"/>
    </location>
</feature>
<feature type="domain" description="Haemolysin-type calcium binding-related" evidence="5">
    <location>
        <begin position="2399"/>
        <end position="2441"/>
    </location>
</feature>
<accession>A0ABX4XU37</accession>
<dbReference type="Gene3D" id="2.150.10.10">
    <property type="entry name" value="Serralysin-like metalloprotease, C-terminal"/>
    <property type="match status" value="14"/>
</dbReference>
<evidence type="ECO:0000256" key="2">
    <source>
        <dbReference type="ARBA" id="ARBA00022525"/>
    </source>
</evidence>
<keyword evidence="7" id="KW-1185">Reference proteome</keyword>
<feature type="domain" description="Haemolysin-type calcium binding-related" evidence="5">
    <location>
        <begin position="1058"/>
        <end position="1097"/>
    </location>
</feature>
<keyword evidence="2" id="KW-0964">Secreted</keyword>
<feature type="domain" description="Haemolysin-type calcium binding-related" evidence="5">
    <location>
        <begin position="1654"/>
        <end position="1695"/>
    </location>
</feature>
<feature type="domain" description="Haemolysin-type calcium binding-related" evidence="5">
    <location>
        <begin position="909"/>
        <end position="950"/>
    </location>
</feature>
<dbReference type="SUPFAM" id="SSF51120">
    <property type="entry name" value="beta-Roll"/>
    <property type="match status" value="14"/>
</dbReference>
<dbReference type="Proteomes" id="UP000236232">
    <property type="component" value="Unassembled WGS sequence"/>
</dbReference>
<dbReference type="Pfam" id="PF00353">
    <property type="entry name" value="HemolysinCabind"/>
    <property type="match status" value="15"/>
</dbReference>
<dbReference type="EMBL" id="POWE01000178">
    <property type="protein sequence ID" value="PNQ88480.1"/>
    <property type="molecule type" value="Genomic_DNA"/>
</dbReference>
<dbReference type="Pfam" id="PF06594">
    <property type="entry name" value="HCBP_related"/>
    <property type="match status" value="13"/>
</dbReference>
<dbReference type="PRINTS" id="PR00313">
    <property type="entry name" value="CABNDNGRPT"/>
</dbReference>
<comment type="subcellular location">
    <subcellularLocation>
        <location evidence="1">Secreted</location>
    </subcellularLocation>
</comment>
<gene>
    <name evidence="6" type="ORF">CCU68_31985</name>
</gene>
<feature type="domain" description="Haemolysin-type calcium binding-related" evidence="5">
    <location>
        <begin position="760"/>
        <end position="802"/>
    </location>
</feature>
<proteinExistence type="predicted"/>
<feature type="domain" description="Haemolysin-type calcium binding-related" evidence="5">
    <location>
        <begin position="1952"/>
        <end position="1993"/>
    </location>
</feature>
<name>A0ABX4XU37_9PSED</name>
<feature type="domain" description="Haemolysin-type calcium binding-related" evidence="5">
    <location>
        <begin position="2549"/>
        <end position="2590"/>
    </location>
</feature>
<dbReference type="RefSeq" id="WP_103033095.1">
    <property type="nucleotide sequence ID" value="NZ_POWE01000178.1"/>
</dbReference>
<dbReference type="InterPro" id="IPR001343">
    <property type="entry name" value="Hemolysn_Ca-bd"/>
</dbReference>
<sequence length="2749" mass="284611">MADSQINYSTFEPDWWDGVGVSAEAVKGGIEKAIQEAYGGTLSEANKKALADAAYQHHLAQNAMKASAAAAKEALQYADLPDSPLYKNATATAKAYESIAKSAMGEANQIMSNANAGSALATNLSRLASVLGPAINIAQLGTAMSTGDAYEVGKTAVTVLAGMAIGSLAAGAMAAVGAPVLLATAASIVAGFAASKFWGWLWDNGGAESLGVKRGDDFSGASIGAGLASLLSALFGQAEGTVSPLILDLDGDGVETISVNAGIHFDHDGNGTSETTGWVGKDDGLLVWDRNGNGQIDNGSELFGNNSILSNGQRATNGFAALAELDSNHDGKIDANDSAFSTLQIWRDLNSDAKVDAGELLSLSAANIASLNTAYSNGSAIDPQGNKALQVGQYTDANGVIRSMNDIWFNADRLNTVDAALVAVSGEIASLPNFAGLGNVKSLHQAMAKDGSGALVSLVQALKQDVYSAQSGDLIDQLIFKWTGADAYAANSRGEYLADGRKLYALEAFLSKSFIQGSGTNEGLPNPGPNSAEVLMQAYEKLRSHIVESFVFEIRLKPYFQAMNLTLTPSGFSFDFAAVTSVFNLAFEQAQGTARELVVIDLLHFRDMQDLKDRFPSSDLLADLVGRLSSAERADLFARVPNLKAGSSGDDRLVAENDKNYLLIAGAGNDELLGGNLHDRLEGGSGNDTLSGGAGNDVLDGGTGNDVLNGGTGADTYLFKLGDGRDTINEDNGYGSETDVVKFGEGIRASDITVTRVGVNLVLSHRNGQDQITLSNWFYANSGRYQVERFEFADGTMWTSATVTAPFLKQVGGEGDDVLTGLTAAFNQSLSGGTGNDTLIGGAGNDVLEGGTGNDVLNGGTGGDTYLFKLGDGRDTINEDNGYGSETDVLKFGEGILATDITATRVGVNLVLSHRNGQDQITLSNWFYATGGRYQVERVEFADGTVWTSAALSTQLLTQVGGDGDDVLTGVSAAFNQSLSGGAGNDTLNGGAGADVLEGGTGNDVLNGGAGGDTYLFKLGNGRDTINEDNGYGSETDVLKFGEGILASDITATRVGVNLVLSHRNGQDQVTLNNWFYASGGRYQVDRFEFADGTVWNSGALATTLLKQVGGDGDDVLTGVSAAFNQSLSGGAGNDTLNGGSGTDVLEGGTGNDILNGGAGGDIYLFKLGDGRDTLNEDNGYGSETDVVKFGEGIQASDITATRVGTSLVLSHRNGQDQITINNWFYATGGRYQVERFEFADGTVWTSTALTNFTLTQVGGEGDDVLTGVSAAFNQSLSGGAGNDTLNGGSGADVLEGGTGNDILNGGAGGDTYVFKLGDGRDTINEDNGYGSETDTVKFGAGIVAADITATRVGTSLVLSHRNGQDQITLSNWFATNSGRYQVERFEFADGTVWTSSALSTRLLDLQGGDGDDVLTGVSSAQSQVIRGGAGNDVITAGAGADLLEGGTGNDVLNGGAGGDLYLFDLGDGQDVINEDNGYGAEIDVLRFGEGIQASDLIASRMGINLVLSHRNGQDQVTLNNWFAANSGRYQVDRFEFADGTVWTSAALATTLLKQVGGDGDDVLTGVSAAFNQSLFGGAGNDTLNGGAGTDVLEGGTGNDVLNGGAGGDIYLFKLGDGRDTINEDNGYGSETDVVKFGEGILASDITATRVGINLVLSHRNGQDQVTLNNWFATTGGRYQVERFEFIDGTVWTSAALTTLTLTQVGGAGDDVLTGVSAAFNQSLSGGAGNDTLNGGSGADVLEGGTGNDILNGGAGGDTYLFKLGDGRDTINEDNVYGSETDILRFGAGILASDITATRVGTSLVLSHRNGQDQITLSNWFSTTGGRYQIERFEFSNGTVWTSTEVSKQLLELVGGDGDDVLTGVSSAQSQVIRGGAGNDVITAGAGADLLEGGTGNDVLNGGAGGDTYLFNLGDGRDTINEDNVYGSETDILKFGDGILATDIIATRVGVNLVLSHRNGQDQITLNNWFSVNSGRYQVDRFEFADGTVWTSAALATTLLKQVGGDGDDVLTGVSAAFNQSLSGGAGNDTLNGGSGTDVLDGGTGNDVLNGGAGGDIYLFKLGDGRDTINEDNVYGSETDILKFGEGILASDITATRVGVNLVLSHRNGQDQVTLNSWFSVNSGRYQVDRFEFADGTVWTSAALAASLLKQVGGDGDDVLTGVSAAFNQSLSGGAGNDTLNGGSGTDVLEGGTGNDVLNGGAGGDTYLFKLGDGRDTINEDNVYGSETDILRFGEGILVSDITATRVGVNLVLSHRNGQDQITLNSWFSVNSGRYQVDRFEFADGTVWTSAALATSLLTQVGGEGDDVLTGVSAAFNQSLSGGAGNDTLNGGTGFDVLDGGTGNDVLNGGAGGDTYLFRLGDGRDTINEDNVYGSETDVLKFGEGILASDITVTRVGVNLVLSHRNGQDQVTLNNWFYANSGRYQVDRFEFADGTVWTSATVAAPLLKLVGGDGDDVLTGVSAAFNQSLVGGAGNDTLTGGAGADVLEGGTGNDVLNGGAGGDTYLFKLGDGRDTINDDNVYGSETDILKFGEGILTSDFSVSRVGNSLVLNHRNGQDQVTLNNWFYTTGGRYRIERFEFADGSLLTSDQMTARASTAGNDTLTGSSASDRLQGGKGNDLLQGGDGADIYVFAAGDGQDIINNFSATPDDTDVLSIEGISATNLWLSRDGNNLVIDVTGSDDRVTVKDWYLGSAQKIDIIQAGGSSLYANAVDNLVNAMATFGAPAGGEINLTQSQREQLNTVIAANWH</sequence>
<dbReference type="PANTHER" id="PTHR38340:SF1">
    <property type="entry name" value="S-LAYER PROTEIN"/>
    <property type="match status" value="1"/>
</dbReference>
<keyword evidence="3" id="KW-0106">Calcium</keyword>
<feature type="compositionally biased region" description="Polar residues" evidence="4">
    <location>
        <begin position="2597"/>
        <end position="2610"/>
    </location>
</feature>
<dbReference type="InterPro" id="IPR010566">
    <property type="entry name" value="Haemolys_ca-bd"/>
</dbReference>
<evidence type="ECO:0000256" key="3">
    <source>
        <dbReference type="ARBA" id="ARBA00022837"/>
    </source>
</evidence>
<evidence type="ECO:0000256" key="4">
    <source>
        <dbReference type="SAM" id="MobiDB-lite"/>
    </source>
</evidence>
<evidence type="ECO:0000256" key="1">
    <source>
        <dbReference type="ARBA" id="ARBA00004613"/>
    </source>
</evidence>
<evidence type="ECO:0000259" key="5">
    <source>
        <dbReference type="Pfam" id="PF06594"/>
    </source>
</evidence>
<reference evidence="6 7" key="1">
    <citation type="submission" date="2018-01" db="EMBL/GenBank/DDBJ databases">
        <title>Draft Genome Sequence of Pseudomonas gingeri NCPPB 3146 (LMG 5327), a White Line Reaction Producer.</title>
        <authorList>
            <person name="Rokni-Zadeh H."/>
            <person name="Bahrami T."/>
            <person name="Zarvandi S."/>
            <person name="Changi-Ashtiani M."/>
            <person name="De Mot R."/>
        </authorList>
    </citation>
    <scope>NUCLEOTIDE SEQUENCE [LARGE SCALE GENOMIC DNA]</scope>
    <source>
        <strain evidence="7">NCPPB 3146 \ LMG 5327</strain>
    </source>
</reference>
<feature type="domain" description="Haemolysin-type calcium binding-related" evidence="5">
    <location>
        <begin position="1357"/>
        <end position="1397"/>
    </location>
</feature>
<dbReference type="PANTHER" id="PTHR38340">
    <property type="entry name" value="S-LAYER PROTEIN"/>
    <property type="match status" value="1"/>
</dbReference>
<comment type="caution">
    <text evidence="6">The sequence shown here is derived from an EMBL/GenBank/DDBJ whole genome shotgun (WGS) entry which is preliminary data.</text>
</comment>
<dbReference type="PROSITE" id="PS00330">
    <property type="entry name" value="HEMOLYSIN_CALCIUM"/>
    <property type="match status" value="27"/>
</dbReference>
<feature type="domain" description="Haemolysin-type calcium binding-related" evidence="5">
    <location>
        <begin position="2250"/>
        <end position="2291"/>
    </location>
</feature>
<evidence type="ECO:0000313" key="6">
    <source>
        <dbReference type="EMBL" id="PNQ88480.1"/>
    </source>
</evidence>
<protein>
    <recommendedName>
        <fullName evidence="5">Haemolysin-type calcium binding-related domain-containing protein</fullName>
    </recommendedName>
</protein>
<dbReference type="InterPro" id="IPR018511">
    <property type="entry name" value="Hemolysin-typ_Ca-bd_CS"/>
</dbReference>
<feature type="region of interest" description="Disordered" evidence="4">
    <location>
        <begin position="2597"/>
        <end position="2616"/>
    </location>
</feature>
<dbReference type="InterPro" id="IPR050557">
    <property type="entry name" value="RTX_toxin/Mannuronan_C5-epim"/>
</dbReference>
<feature type="domain" description="Haemolysin-type calcium binding-related" evidence="5">
    <location>
        <begin position="1208"/>
        <end position="1248"/>
    </location>
</feature>
<organism evidence="6 7">
    <name type="scientific">Pseudomonas gingeri NCPPB 3146 = LMG 5327</name>
    <dbReference type="NCBI Taxonomy" id="707248"/>
    <lineage>
        <taxon>Bacteria</taxon>
        <taxon>Pseudomonadati</taxon>
        <taxon>Pseudomonadota</taxon>
        <taxon>Gammaproteobacteria</taxon>
        <taxon>Pseudomonadales</taxon>
        <taxon>Pseudomonadaceae</taxon>
        <taxon>Pseudomonas</taxon>
    </lineage>
</organism>
<feature type="domain" description="Haemolysin-type calcium binding-related" evidence="5">
    <location>
        <begin position="2101"/>
        <end position="2142"/>
    </location>
</feature>
<evidence type="ECO:0000313" key="7">
    <source>
        <dbReference type="Proteomes" id="UP000236232"/>
    </source>
</evidence>